<dbReference type="RefSeq" id="WP_212527394.1">
    <property type="nucleotide sequence ID" value="NZ_JAGSOG010000018.1"/>
</dbReference>
<keyword evidence="2" id="KW-0808">Transferase</keyword>
<gene>
    <name evidence="2" type="ORF">KDL01_06330</name>
</gene>
<dbReference type="Gene3D" id="3.40.50.150">
    <property type="entry name" value="Vaccinia Virus protein VP39"/>
    <property type="match status" value="1"/>
</dbReference>
<proteinExistence type="predicted"/>
<sequence length="323" mass="35547">MITRHLRRGHDDRIQRSNTLNQWLEHPSHLEQILEHVRRGFLPLKYAYAGSAAFTHDTLARTTGYASVIGDARHEVATLRRARPQFLPEQIVEIGPGNGTHTTALFDTADQLLPGLARRRRYLGLDFSSTLLGLAAERLAESRPDLDVSTAHWDMESGPTTRIEAWRHGTQPVLACVLGHMLGNLADPGQALRNLALSLRAGDTLLASLTLYRSDSGEDAILDPYRTEAFTDAVLEPLRAAACAQTNPRLTLRLVGRTVIGEAQTDPGTTVRCFTSIRFLPEEALSLLSSPTGWGVTHWATDEGDAHMALVARCRNLRGVDTP</sequence>
<dbReference type="SUPFAM" id="SSF53335">
    <property type="entry name" value="S-adenosyl-L-methionine-dependent methyltransferases"/>
    <property type="match status" value="1"/>
</dbReference>
<feature type="domain" description="Histidine-specific methyltransferase SAM-dependent" evidence="1">
    <location>
        <begin position="73"/>
        <end position="212"/>
    </location>
</feature>
<evidence type="ECO:0000259" key="1">
    <source>
        <dbReference type="Pfam" id="PF10017"/>
    </source>
</evidence>
<keyword evidence="3" id="KW-1185">Reference proteome</keyword>
<dbReference type="AlphaFoldDB" id="A0A941EL31"/>
<evidence type="ECO:0000313" key="2">
    <source>
        <dbReference type="EMBL" id="MBR7832870.1"/>
    </source>
</evidence>
<evidence type="ECO:0000313" key="3">
    <source>
        <dbReference type="Proteomes" id="UP000675781"/>
    </source>
</evidence>
<comment type="caution">
    <text evidence="2">The sequence shown here is derived from an EMBL/GenBank/DDBJ whole genome shotgun (WGS) entry which is preliminary data.</text>
</comment>
<dbReference type="InterPro" id="IPR029063">
    <property type="entry name" value="SAM-dependent_MTases_sf"/>
</dbReference>
<keyword evidence="2" id="KW-0489">Methyltransferase</keyword>
<dbReference type="Proteomes" id="UP000675781">
    <property type="component" value="Unassembled WGS sequence"/>
</dbReference>
<organism evidence="2 3">
    <name type="scientific">Actinospica durhamensis</name>
    <dbReference type="NCBI Taxonomy" id="1508375"/>
    <lineage>
        <taxon>Bacteria</taxon>
        <taxon>Bacillati</taxon>
        <taxon>Actinomycetota</taxon>
        <taxon>Actinomycetes</taxon>
        <taxon>Catenulisporales</taxon>
        <taxon>Actinospicaceae</taxon>
        <taxon>Actinospica</taxon>
    </lineage>
</organism>
<protein>
    <submittedName>
        <fullName evidence="2">L-histidine N(Alpha)-methyltransferase</fullName>
        <ecNumber evidence="2">2.1.1.44</ecNumber>
    </submittedName>
</protein>
<dbReference type="EMBL" id="JAGSOG010000018">
    <property type="protein sequence ID" value="MBR7832870.1"/>
    <property type="molecule type" value="Genomic_DNA"/>
</dbReference>
<dbReference type="GO" id="GO:0052706">
    <property type="term" value="F:L-histidine N(alpha)-methyltransferase activity"/>
    <property type="evidence" value="ECO:0007669"/>
    <property type="project" value="UniProtKB-EC"/>
</dbReference>
<name>A0A941EL31_9ACTN</name>
<dbReference type="EC" id="2.1.1.44" evidence="2"/>
<dbReference type="InterPro" id="IPR019257">
    <property type="entry name" value="MeTrfase_dom"/>
</dbReference>
<reference evidence="2" key="1">
    <citation type="submission" date="2021-04" db="EMBL/GenBank/DDBJ databases">
        <title>Genome based classification of Actinospica acidithermotolerans sp. nov., an actinobacterium isolated from an Indonesian hot spring.</title>
        <authorList>
            <person name="Kusuma A.B."/>
            <person name="Putra K.E."/>
            <person name="Nafisah S."/>
            <person name="Loh J."/>
            <person name="Nouioui I."/>
            <person name="Goodfellow M."/>
        </authorList>
    </citation>
    <scope>NUCLEOTIDE SEQUENCE</scope>
    <source>
        <strain evidence="2">CSCA 57</strain>
    </source>
</reference>
<dbReference type="Pfam" id="PF10017">
    <property type="entry name" value="Methyltransf_33"/>
    <property type="match status" value="1"/>
</dbReference>
<dbReference type="GO" id="GO:0032259">
    <property type="term" value="P:methylation"/>
    <property type="evidence" value="ECO:0007669"/>
    <property type="project" value="UniProtKB-KW"/>
</dbReference>
<accession>A0A941EL31</accession>